<evidence type="ECO:0000259" key="2">
    <source>
        <dbReference type="Pfam" id="PF11760"/>
    </source>
</evidence>
<protein>
    <submittedName>
        <fullName evidence="4">CbiG</fullName>
    </submittedName>
</protein>
<dbReference type="STRING" id="626523.GCWU000342_01268"/>
<dbReference type="RefSeq" id="WP_006906278.1">
    <property type="nucleotide sequence ID" value="NZ_GG665866.1"/>
</dbReference>
<feature type="domain" description="Cobalamin biosynthesis central region" evidence="3">
    <location>
        <begin position="133"/>
        <end position="193"/>
    </location>
</feature>
<dbReference type="SUPFAM" id="SSF159664">
    <property type="entry name" value="CobE/GbiG C-terminal domain-like"/>
    <property type="match status" value="1"/>
</dbReference>
<evidence type="ECO:0000313" key="4">
    <source>
        <dbReference type="EMBL" id="EEP28460.1"/>
    </source>
</evidence>
<feature type="domain" description="CobE/GbiG C-terminal" evidence="1">
    <location>
        <begin position="243"/>
        <end position="367"/>
    </location>
</feature>
<dbReference type="Pfam" id="PF11760">
    <property type="entry name" value="CbiG_N"/>
    <property type="match status" value="1"/>
</dbReference>
<dbReference type="InterPro" id="IPR038029">
    <property type="entry name" value="GbiG_N_sf"/>
</dbReference>
<comment type="caution">
    <text evidence="4">The sequence shown here is derived from an EMBL/GenBank/DDBJ whole genome shotgun (WGS) entry which is preliminary data.</text>
</comment>
<dbReference type="InterPro" id="IPR021745">
    <property type="entry name" value="CbiG_mid"/>
</dbReference>
<dbReference type="InterPro" id="IPR021744">
    <property type="entry name" value="CbiG_N"/>
</dbReference>
<accession>C4GBG7</accession>
<proteinExistence type="predicted"/>
<dbReference type="Gene3D" id="3.30.420.180">
    <property type="entry name" value="CobE/GbiG C-terminal domain"/>
    <property type="match status" value="1"/>
</dbReference>
<feature type="domain" description="Cobalamin synthesis G N-terminal" evidence="2">
    <location>
        <begin position="47"/>
        <end position="127"/>
    </location>
</feature>
<dbReference type="InterPro" id="IPR002750">
    <property type="entry name" value="CobE/GbiG_C"/>
</dbReference>
<name>C4GBG7_9FIRM</name>
<dbReference type="GO" id="GO:0009236">
    <property type="term" value="P:cobalamin biosynthetic process"/>
    <property type="evidence" value="ECO:0007669"/>
    <property type="project" value="InterPro"/>
</dbReference>
<evidence type="ECO:0000259" key="1">
    <source>
        <dbReference type="Pfam" id="PF01890"/>
    </source>
</evidence>
<dbReference type="EMBL" id="ACIP02000002">
    <property type="protein sequence ID" value="EEP28460.1"/>
    <property type="molecule type" value="Genomic_DNA"/>
</dbReference>
<evidence type="ECO:0000313" key="5">
    <source>
        <dbReference type="Proteomes" id="UP000003494"/>
    </source>
</evidence>
<sequence>MEIGICHFSPKGERLEESLICHTDFREESGEKKLCWMRRRKESLSDWTAYAFSHFDALVFIGAAGIAIRAIAPFVRDKLLDPAVICMDDGGRFVIPLLSGHVGGANALAKSLAGWIHATPVLTTSTDGARAFACDLWAKKNGLGILNRERIQAISSSILRDEKVGVWSEIGWEEGSALPGELVRIDHIQSLLQAAGHGEEKAYLLVFDSYARARGFADHLTMAGLEGERKKPGCLILYARPYIVGIGCRAGVDTDRVSLQYHAFLQKHGIDPREVYALATVDRKAKEKALLALHRREGIELFTRSPEELMAVQGDFHHSDFVMQTLGCDNVCERAALLLAKDLSSEEESAQLLVQREAKEKVTFAVARCKKLLRI</sequence>
<dbReference type="SUPFAM" id="SSF159672">
    <property type="entry name" value="CbiG N-terminal domain-like"/>
    <property type="match status" value="1"/>
</dbReference>
<reference evidence="4" key="1">
    <citation type="submission" date="2009-04" db="EMBL/GenBank/DDBJ databases">
        <authorList>
            <person name="Weinstock G."/>
            <person name="Sodergren E."/>
            <person name="Clifton S."/>
            <person name="Fulton L."/>
            <person name="Fulton B."/>
            <person name="Courtney L."/>
            <person name="Fronick C."/>
            <person name="Harrison M."/>
            <person name="Strong C."/>
            <person name="Farmer C."/>
            <person name="Delahaunty K."/>
            <person name="Markovic C."/>
            <person name="Hall O."/>
            <person name="Minx P."/>
            <person name="Tomlinson C."/>
            <person name="Mitreva M."/>
            <person name="Nelson J."/>
            <person name="Hou S."/>
            <person name="Wollam A."/>
            <person name="Pepin K.H."/>
            <person name="Johnson M."/>
            <person name="Bhonagiri V."/>
            <person name="Nash W.E."/>
            <person name="Warren W."/>
            <person name="Chinwalla A."/>
            <person name="Mardis E.R."/>
            <person name="Wilson R.K."/>
        </authorList>
    </citation>
    <scope>NUCLEOTIDE SEQUENCE [LARGE SCALE GENOMIC DNA]</scope>
    <source>
        <strain evidence="4">DSM 14600</strain>
    </source>
</reference>
<dbReference type="Proteomes" id="UP000003494">
    <property type="component" value="Unassembled WGS sequence"/>
</dbReference>
<dbReference type="InterPro" id="IPR052553">
    <property type="entry name" value="CbiG_hydrolase"/>
</dbReference>
<dbReference type="PANTHER" id="PTHR37477">
    <property type="entry name" value="COBALT-PRECORRIN-5A HYDROLASE"/>
    <property type="match status" value="1"/>
</dbReference>
<gene>
    <name evidence="4" type="ORF">GCWU000342_01268</name>
</gene>
<organism evidence="4 5">
    <name type="scientific">Shuttleworthella satelles DSM 14600</name>
    <dbReference type="NCBI Taxonomy" id="626523"/>
    <lineage>
        <taxon>Bacteria</taxon>
        <taxon>Bacillati</taxon>
        <taxon>Bacillota</taxon>
        <taxon>Clostridia</taxon>
        <taxon>Lachnospirales</taxon>
        <taxon>Lachnospiraceae</taxon>
        <taxon>Shuttleworthella</taxon>
    </lineage>
</organism>
<dbReference type="HOGENOM" id="CLU_028397_0_0_9"/>
<dbReference type="PANTHER" id="PTHR37477:SF1">
    <property type="entry name" value="COBALT-PRECORRIN-5A HYDROLASE"/>
    <property type="match status" value="1"/>
</dbReference>
<dbReference type="Gene3D" id="3.40.50.11220">
    <property type="match status" value="1"/>
</dbReference>
<dbReference type="AlphaFoldDB" id="C4GBG7"/>
<dbReference type="InterPro" id="IPR036518">
    <property type="entry name" value="CobE/GbiG_C_sf"/>
</dbReference>
<dbReference type="Pfam" id="PF11761">
    <property type="entry name" value="CbiG_mid"/>
    <property type="match status" value="1"/>
</dbReference>
<dbReference type="Pfam" id="PF01890">
    <property type="entry name" value="CbiG_C"/>
    <property type="match status" value="1"/>
</dbReference>
<evidence type="ECO:0000259" key="3">
    <source>
        <dbReference type="Pfam" id="PF11761"/>
    </source>
</evidence>
<keyword evidence="5" id="KW-1185">Reference proteome</keyword>
<dbReference type="eggNOG" id="COG2073">
    <property type="taxonomic scope" value="Bacteria"/>
</dbReference>